<dbReference type="Proteomes" id="UP000018144">
    <property type="component" value="Unassembled WGS sequence"/>
</dbReference>
<evidence type="ECO:0000256" key="1">
    <source>
        <dbReference type="SAM" id="MobiDB-lite"/>
    </source>
</evidence>
<accession>U4L2B2</accession>
<feature type="region of interest" description="Disordered" evidence="1">
    <location>
        <begin position="95"/>
        <end position="114"/>
    </location>
</feature>
<feature type="compositionally biased region" description="Basic and acidic residues" evidence="1">
    <location>
        <begin position="76"/>
        <end position="90"/>
    </location>
</feature>
<evidence type="ECO:0000313" key="3">
    <source>
        <dbReference type="Proteomes" id="UP000018144"/>
    </source>
</evidence>
<dbReference type="EMBL" id="HF935448">
    <property type="protein sequence ID" value="CCX09290.1"/>
    <property type="molecule type" value="Genomic_DNA"/>
</dbReference>
<feature type="compositionally biased region" description="Acidic residues" evidence="1">
    <location>
        <begin position="101"/>
        <end position="114"/>
    </location>
</feature>
<feature type="compositionally biased region" description="Basic and acidic residues" evidence="1">
    <location>
        <begin position="51"/>
        <end position="66"/>
    </location>
</feature>
<protein>
    <submittedName>
        <fullName evidence="2">Uncharacterized protein</fullName>
    </submittedName>
</protein>
<reference evidence="2 3" key="1">
    <citation type="journal article" date="2013" name="PLoS Genet.">
        <title>The genome and development-dependent transcriptomes of Pyronema confluens: a window into fungal evolution.</title>
        <authorList>
            <person name="Traeger S."/>
            <person name="Altegoer F."/>
            <person name="Freitag M."/>
            <person name="Gabaldon T."/>
            <person name="Kempken F."/>
            <person name="Kumar A."/>
            <person name="Marcet-Houben M."/>
            <person name="Poggeler S."/>
            <person name="Stajich J.E."/>
            <person name="Nowrousian M."/>
        </authorList>
    </citation>
    <scope>NUCLEOTIDE SEQUENCE [LARGE SCALE GENOMIC DNA]</scope>
    <source>
        <strain evidence="3">CBS 100304</strain>
        <tissue evidence="2">Vegetative mycelium</tissue>
    </source>
</reference>
<name>U4L2B2_PYROM</name>
<gene>
    <name evidence="2" type="ORF">PCON_08883</name>
</gene>
<feature type="region of interest" description="Disordered" evidence="1">
    <location>
        <begin position="30"/>
        <end position="90"/>
    </location>
</feature>
<sequence length="226" mass="25656">MEYALLHLRHLATMDQATNMDGDQIFVDESQQEESEQIIADDSCAGNIATDNEKDSGDSSDVKSSSDDEAGTDGDSSDHNDDVYAHSNSSDHDDVFWTDTDFSDDDDDGVTDELDDIPSSYQLPGSESLRHYNIRHALPNFETEEEFHVWVLTNLHWIHCSPLHTALRYSNWARLRSQSDDPRDGTFNIDSLHEVLDEAIDEVTRSRSLCCLIHDRADVWPWSLLH</sequence>
<organism evidence="2 3">
    <name type="scientific">Pyronema omphalodes (strain CBS 100304)</name>
    <name type="common">Pyronema confluens</name>
    <dbReference type="NCBI Taxonomy" id="1076935"/>
    <lineage>
        <taxon>Eukaryota</taxon>
        <taxon>Fungi</taxon>
        <taxon>Dikarya</taxon>
        <taxon>Ascomycota</taxon>
        <taxon>Pezizomycotina</taxon>
        <taxon>Pezizomycetes</taxon>
        <taxon>Pezizales</taxon>
        <taxon>Pyronemataceae</taxon>
        <taxon>Pyronema</taxon>
    </lineage>
</organism>
<dbReference type="AlphaFoldDB" id="U4L2B2"/>
<keyword evidence="3" id="KW-1185">Reference proteome</keyword>
<evidence type="ECO:0000313" key="2">
    <source>
        <dbReference type="EMBL" id="CCX09290.1"/>
    </source>
</evidence>
<proteinExistence type="predicted"/>